<sequence length="375" mass="42364">MLKRAPVVPQDPVRQKGPCIKSCSMYPSIPFPLARPTIENILAICRYSNLRPRYTEDMLPRSGFGYLARQGSAVNQLESWFTVCCSNGTQEGLTLCCAQQAWEKSLSNFCEEEFSIKTSHYHCCKVNGPAKWDCFEKEAPDPLYQPPGPQGSNTIQGFAFNSSSCQKTSVSEITPRPETVNEPSTLRWDEQRMVIPPILVSSGEEEVLWNGGFSGHYVSSLHSMRPAIPFPLARPNTTNILAICQYSNQRPRYNKERLPRSGFGDVHHQASAVNQLESWYTVCCANGTQDDELTLCCAQQAWETSLSAFCEEEFSIKKNHYHCCRENGPAKWDCFEKEASDTSYQPSGREKLLKSSLGLQGFEFDPNRCQRTRYI</sequence>
<dbReference type="Proteomes" id="UP000830395">
    <property type="component" value="Chromosome 1"/>
</dbReference>
<keyword evidence="2" id="KW-1185">Reference proteome</keyword>
<evidence type="ECO:0000313" key="2">
    <source>
        <dbReference type="Proteomes" id="UP000830395"/>
    </source>
</evidence>
<protein>
    <submittedName>
        <fullName evidence="1">Uncharacterized protein</fullName>
    </submittedName>
</protein>
<evidence type="ECO:0000313" key="1">
    <source>
        <dbReference type="EMBL" id="MCJ8728616.1"/>
    </source>
</evidence>
<comment type="caution">
    <text evidence="1">The sequence shown here is derived from an EMBL/GenBank/DDBJ whole genome shotgun (WGS) entry which is preliminary data.</text>
</comment>
<name>A0ACC5XYY2_9TELE</name>
<gene>
    <name evidence="1" type="ORF">PDJAM_G00006380</name>
</gene>
<dbReference type="EMBL" id="CM040975">
    <property type="protein sequence ID" value="MCJ8728616.1"/>
    <property type="molecule type" value="Genomic_DNA"/>
</dbReference>
<reference evidence="1" key="1">
    <citation type="submission" date="2020-02" db="EMBL/GenBank/DDBJ databases">
        <title>Genome sequencing of the panga catfish, Pangasius djambal.</title>
        <authorList>
            <person name="Wen M."/>
            <person name="Zahm M."/>
            <person name="Roques C."/>
            <person name="Cabau C."/>
            <person name="Klopp C."/>
            <person name="Donnadieu C."/>
            <person name="Jouanno E."/>
            <person name="Avarre J.-C."/>
            <person name="Campet M."/>
            <person name="Ha T."/>
            <person name="Dugue R."/>
            <person name="Lampietro C."/>
            <person name="Louis A."/>
            <person name="Herpin A."/>
            <person name="Echchiki A."/>
            <person name="Berthelot C."/>
            <person name="Parey E."/>
            <person name="Roest-Crollius H."/>
            <person name="Braasch I."/>
            <person name="Postlethwait J.H."/>
            <person name="Bobe J."/>
            <person name="Montfort J."/>
            <person name="Bouchez O."/>
            <person name="Begum T."/>
            <person name="Schartl M."/>
            <person name="Gustiano R."/>
            <person name="Guiguen Y."/>
        </authorList>
    </citation>
    <scope>NUCLEOTIDE SEQUENCE</scope>
    <source>
        <strain evidence="1">Pdj_M5554</strain>
    </source>
</reference>
<proteinExistence type="predicted"/>
<accession>A0ACC5XYY2</accession>
<organism evidence="1 2">
    <name type="scientific">Pangasius djambal</name>
    <dbReference type="NCBI Taxonomy" id="1691987"/>
    <lineage>
        <taxon>Eukaryota</taxon>
        <taxon>Metazoa</taxon>
        <taxon>Chordata</taxon>
        <taxon>Craniata</taxon>
        <taxon>Vertebrata</taxon>
        <taxon>Euteleostomi</taxon>
        <taxon>Actinopterygii</taxon>
        <taxon>Neopterygii</taxon>
        <taxon>Teleostei</taxon>
        <taxon>Ostariophysi</taxon>
        <taxon>Siluriformes</taxon>
        <taxon>Pangasiidae</taxon>
        <taxon>Pangasius</taxon>
    </lineage>
</organism>